<evidence type="ECO:0000256" key="1">
    <source>
        <dbReference type="SAM" id="MobiDB-lite"/>
    </source>
</evidence>
<evidence type="ECO:0000313" key="3">
    <source>
        <dbReference type="EMBL" id="KAI1904798.1"/>
    </source>
</evidence>
<dbReference type="InterPro" id="IPR036397">
    <property type="entry name" value="RNaseH_sf"/>
</dbReference>
<keyword evidence="4" id="KW-1185">Reference proteome</keyword>
<dbReference type="GO" id="GO:0003676">
    <property type="term" value="F:nucleic acid binding"/>
    <property type="evidence" value="ECO:0007669"/>
    <property type="project" value="InterPro"/>
</dbReference>
<dbReference type="OrthoDB" id="18193at2759"/>
<evidence type="ECO:0000313" key="4">
    <source>
        <dbReference type="Proteomes" id="UP000829720"/>
    </source>
</evidence>
<feature type="region of interest" description="Disordered" evidence="1">
    <location>
        <begin position="800"/>
        <end position="821"/>
    </location>
</feature>
<feature type="compositionally biased region" description="Basic and acidic residues" evidence="1">
    <location>
        <begin position="521"/>
        <end position="537"/>
    </location>
</feature>
<dbReference type="AlphaFoldDB" id="A0A8T3EBR4"/>
<name>A0A8T3EBR4_9TELE</name>
<dbReference type="Gene3D" id="3.30.420.10">
    <property type="entry name" value="Ribonuclease H-like superfamily/Ribonuclease H"/>
    <property type="match status" value="1"/>
</dbReference>
<dbReference type="InterPro" id="IPR012337">
    <property type="entry name" value="RNaseH-like_sf"/>
</dbReference>
<proteinExistence type="predicted"/>
<organism evidence="3 4">
    <name type="scientific">Albula goreensis</name>
    <dbReference type="NCBI Taxonomy" id="1534307"/>
    <lineage>
        <taxon>Eukaryota</taxon>
        <taxon>Metazoa</taxon>
        <taxon>Chordata</taxon>
        <taxon>Craniata</taxon>
        <taxon>Vertebrata</taxon>
        <taxon>Euteleostomi</taxon>
        <taxon>Actinopterygii</taxon>
        <taxon>Neopterygii</taxon>
        <taxon>Teleostei</taxon>
        <taxon>Albuliformes</taxon>
        <taxon>Albulidae</taxon>
        <taxon>Albula</taxon>
    </lineage>
</organism>
<comment type="caution">
    <text evidence="3">The sequence shown here is derived from an EMBL/GenBank/DDBJ whole genome shotgun (WGS) entry which is preliminary data.</text>
</comment>
<dbReference type="PANTHER" id="PTHR47765:SF2">
    <property type="entry name" value="EXONUCLEASE MUT-7 HOMOLOG"/>
    <property type="match status" value="1"/>
</dbReference>
<accession>A0A8T3EBR4</accession>
<dbReference type="SMART" id="SM00474">
    <property type="entry name" value="35EXOc"/>
    <property type="match status" value="1"/>
</dbReference>
<feature type="region of interest" description="Disordered" evidence="1">
    <location>
        <begin position="263"/>
        <end position="284"/>
    </location>
</feature>
<dbReference type="Proteomes" id="UP000829720">
    <property type="component" value="Unassembled WGS sequence"/>
</dbReference>
<dbReference type="Pfam" id="PF01927">
    <property type="entry name" value="Mut7-C"/>
    <property type="match status" value="2"/>
</dbReference>
<reference evidence="3" key="1">
    <citation type="submission" date="2021-01" db="EMBL/GenBank/DDBJ databases">
        <authorList>
            <person name="Zahm M."/>
            <person name="Roques C."/>
            <person name="Cabau C."/>
            <person name="Klopp C."/>
            <person name="Donnadieu C."/>
            <person name="Jouanno E."/>
            <person name="Lampietro C."/>
            <person name="Louis A."/>
            <person name="Herpin A."/>
            <person name="Echchiki A."/>
            <person name="Berthelot C."/>
            <person name="Parey E."/>
            <person name="Roest-Crollius H."/>
            <person name="Braasch I."/>
            <person name="Postlethwait J."/>
            <person name="Bobe J."/>
            <person name="Montfort J."/>
            <person name="Bouchez O."/>
            <person name="Begum T."/>
            <person name="Mejri S."/>
            <person name="Adams A."/>
            <person name="Chen W.-J."/>
            <person name="Guiguen Y."/>
        </authorList>
    </citation>
    <scope>NUCLEOTIDE SEQUENCE</scope>
    <source>
        <tissue evidence="3">Blood</tissue>
    </source>
</reference>
<dbReference type="InterPro" id="IPR002782">
    <property type="entry name" value="Mut7-C_RNAse_dom"/>
</dbReference>
<feature type="region of interest" description="Disordered" evidence="1">
    <location>
        <begin position="510"/>
        <end position="563"/>
    </location>
</feature>
<feature type="domain" description="3'-5' exonuclease" evidence="2">
    <location>
        <begin position="301"/>
        <end position="502"/>
    </location>
</feature>
<feature type="compositionally biased region" description="Polar residues" evidence="1">
    <location>
        <begin position="548"/>
        <end position="563"/>
    </location>
</feature>
<dbReference type="InterPro" id="IPR052408">
    <property type="entry name" value="Exonuclease_MUT-7-like"/>
</dbReference>
<dbReference type="SUPFAM" id="SSF53098">
    <property type="entry name" value="Ribonuclease H-like"/>
    <property type="match status" value="1"/>
</dbReference>
<protein>
    <recommendedName>
        <fullName evidence="2">3'-5' exonuclease domain-containing protein</fullName>
    </recommendedName>
</protein>
<dbReference type="EMBL" id="JAERUA010000001">
    <property type="protein sequence ID" value="KAI1904798.1"/>
    <property type="molecule type" value="Genomic_DNA"/>
</dbReference>
<gene>
    <name evidence="3" type="ORF">AGOR_G00009390</name>
</gene>
<dbReference type="InterPro" id="IPR002562">
    <property type="entry name" value="3'-5'_exonuclease_dom"/>
</dbReference>
<dbReference type="Pfam" id="PF01612">
    <property type="entry name" value="DNA_pol_A_exo1"/>
    <property type="match status" value="1"/>
</dbReference>
<dbReference type="PANTHER" id="PTHR47765">
    <property type="entry name" value="3'-5' EXONUCLEASE DOMAIN-CONTAINING PROTEIN"/>
    <property type="match status" value="1"/>
</dbReference>
<evidence type="ECO:0000259" key="2">
    <source>
        <dbReference type="SMART" id="SM00474"/>
    </source>
</evidence>
<sequence>MEFLRWRESNPQASLEGEPSERVRSLQIRALSLLSEAQPSYIEPLLDIYQLHSLDQGLLLGHVGKLLNSGIYKEAALLSMKLKLQSELDMEQICVPLILQDKMPLAESYVKGHSHLEEGLVKLLDAWCSPNFSVVQLQRKFPGLSLSQHQTERIHPKMLSKQVFRLMEHFNIDPALCPNSVTKRKLDSLKFLMYKRFVEKGMSEENWSDHIQATVAGSPELQVYLVELLVRYSGLHSAAQWSMHYRVPRERLPMGVWDTQQNLPPSKPGEFEGHAPSADPWEPPPAHQQQYYQLPIAKDKVHFLHTLEGLELCRQVVLKPGSRVGVDMEWLAGFGAVPRQRVALIQLAVREEVFLIDLRETTFSEHEHTVEFIRTFFSDPKVLKLGYGMSGDLKSLLATWPQFTDEPLKVDGVLDLLNVHQQMQRNCRGGGGRGPRSVEVGEGTAEKGLSLLVQQVLGKPLDKMEQLSNWERRPLRNSQLRYAAIDAYCLLEVYLTLSQDPTRFHLPVDLHSIPSSQAGNNKEEKKSKKDREKEKGKQARCRGVPSDALSQKSHVQPGATSQGVAMKPQQLRVVCDNMLQGLGRYLRSLGVDVLLLENNDDHKVAAQLAREEGRIILTSGQPYQTLKSQVGEGRCLALDCSQRARDQAVQVLQYFNIQLTPDDIFSRCQACNGDEYMRLPREDMARMLRERGFMQVQAQVKKVENWEEQYEPLSSLTPVAREAPEGPRYSPHCRWAPISHLDQKSLKFPSGAELQLHTVPPGILPRIHIFFICTTCGKVFWEGSHFDRIVNQFQEVLSIGEDTPSSQGGLPGDPEGELSGI</sequence>
<dbReference type="GO" id="GO:0008408">
    <property type="term" value="F:3'-5' exonuclease activity"/>
    <property type="evidence" value="ECO:0007669"/>
    <property type="project" value="InterPro"/>
</dbReference>
<dbReference type="GO" id="GO:0006139">
    <property type="term" value="P:nucleobase-containing compound metabolic process"/>
    <property type="evidence" value="ECO:0007669"/>
    <property type="project" value="InterPro"/>
</dbReference>